<accession>A0A1I6YYN5</accession>
<dbReference type="InterPro" id="IPR000014">
    <property type="entry name" value="PAS"/>
</dbReference>
<feature type="domain" description="PAS" evidence="4">
    <location>
        <begin position="343"/>
        <end position="387"/>
    </location>
</feature>
<dbReference type="SUPFAM" id="SSF55785">
    <property type="entry name" value="PYP-like sensor domain (PAS domain)"/>
    <property type="match status" value="1"/>
</dbReference>
<dbReference type="SMART" id="SM00086">
    <property type="entry name" value="PAC"/>
    <property type="match status" value="1"/>
</dbReference>
<dbReference type="RefSeq" id="WP_089847965.1">
    <property type="nucleotide sequence ID" value="NZ_FPAQ01000008.1"/>
</dbReference>
<dbReference type="PANTHER" id="PTHR46663:SF3">
    <property type="entry name" value="SLL0267 PROTEIN"/>
    <property type="match status" value="1"/>
</dbReference>
<comment type="cofactor">
    <cofactor evidence="1">
        <name>Mg(2+)</name>
        <dbReference type="ChEBI" id="CHEBI:18420"/>
    </cofactor>
</comment>
<keyword evidence="3" id="KW-0472">Membrane</keyword>
<dbReference type="SMART" id="SM00267">
    <property type="entry name" value="GGDEF"/>
    <property type="match status" value="1"/>
</dbReference>
<dbReference type="CDD" id="cd01949">
    <property type="entry name" value="GGDEF"/>
    <property type="match status" value="1"/>
</dbReference>
<dbReference type="PROSITE" id="PS50112">
    <property type="entry name" value="PAS"/>
    <property type="match status" value="1"/>
</dbReference>
<dbReference type="InterPro" id="IPR052163">
    <property type="entry name" value="DGC-Regulatory_Protein"/>
</dbReference>
<feature type="region of interest" description="Disordered" evidence="2">
    <location>
        <begin position="635"/>
        <end position="655"/>
    </location>
</feature>
<dbReference type="SMART" id="SM00091">
    <property type="entry name" value="PAS"/>
    <property type="match status" value="1"/>
</dbReference>
<dbReference type="GO" id="GO:0003824">
    <property type="term" value="F:catalytic activity"/>
    <property type="evidence" value="ECO:0007669"/>
    <property type="project" value="UniProtKB-ARBA"/>
</dbReference>
<dbReference type="InterPro" id="IPR043128">
    <property type="entry name" value="Rev_trsase/Diguanyl_cyclase"/>
</dbReference>
<dbReference type="InterPro" id="IPR000700">
    <property type="entry name" value="PAS-assoc_C"/>
</dbReference>
<dbReference type="Pfam" id="PF00990">
    <property type="entry name" value="GGDEF"/>
    <property type="match status" value="1"/>
</dbReference>
<dbReference type="NCBIfam" id="TIGR00229">
    <property type="entry name" value="sensory_box"/>
    <property type="match status" value="1"/>
</dbReference>
<dbReference type="CDD" id="cd00130">
    <property type="entry name" value="PAS"/>
    <property type="match status" value="1"/>
</dbReference>
<dbReference type="InterPro" id="IPR001610">
    <property type="entry name" value="PAC"/>
</dbReference>
<dbReference type="PANTHER" id="PTHR46663">
    <property type="entry name" value="DIGUANYLATE CYCLASE DGCT-RELATED"/>
    <property type="match status" value="1"/>
</dbReference>
<evidence type="ECO:0000313" key="7">
    <source>
        <dbReference type="EMBL" id="SFT55559.1"/>
    </source>
</evidence>
<dbReference type="NCBIfam" id="TIGR00254">
    <property type="entry name" value="GGDEF"/>
    <property type="match status" value="1"/>
</dbReference>
<dbReference type="EMBL" id="FPAQ01000008">
    <property type="protein sequence ID" value="SFT55559.1"/>
    <property type="molecule type" value="Genomic_DNA"/>
</dbReference>
<keyword evidence="3" id="KW-1133">Transmembrane helix</keyword>
<dbReference type="Gene3D" id="3.30.450.20">
    <property type="entry name" value="PAS domain"/>
    <property type="match status" value="1"/>
</dbReference>
<dbReference type="Gene3D" id="3.30.70.270">
    <property type="match status" value="1"/>
</dbReference>
<feature type="transmembrane region" description="Helical" evidence="3">
    <location>
        <begin position="309"/>
        <end position="331"/>
    </location>
</feature>
<name>A0A1I6YYN5_9GAMM</name>
<proteinExistence type="predicted"/>
<dbReference type="SUPFAM" id="SSF55073">
    <property type="entry name" value="Nucleotide cyclase"/>
    <property type="match status" value="1"/>
</dbReference>
<protein>
    <submittedName>
        <fullName evidence="7">PAS domain S-box-containing protein/diguanylate cyclase (GGDEF) domain-containing protein</fullName>
    </submittedName>
</protein>
<dbReference type="AlphaFoldDB" id="A0A1I6YYN5"/>
<dbReference type="SUPFAM" id="SSF53850">
    <property type="entry name" value="Periplasmic binding protein-like II"/>
    <property type="match status" value="1"/>
</dbReference>
<organism evidence="7 8">
    <name type="scientific">Halomonas saccharevitans</name>
    <dbReference type="NCBI Taxonomy" id="416872"/>
    <lineage>
        <taxon>Bacteria</taxon>
        <taxon>Pseudomonadati</taxon>
        <taxon>Pseudomonadota</taxon>
        <taxon>Gammaproteobacteria</taxon>
        <taxon>Oceanospirillales</taxon>
        <taxon>Halomonadaceae</taxon>
        <taxon>Halomonas</taxon>
    </lineage>
</organism>
<dbReference type="PROSITE" id="PS50113">
    <property type="entry name" value="PAC"/>
    <property type="match status" value="1"/>
</dbReference>
<evidence type="ECO:0000259" key="4">
    <source>
        <dbReference type="PROSITE" id="PS50112"/>
    </source>
</evidence>
<gene>
    <name evidence="7" type="ORF">SAMN04487956_1083</name>
</gene>
<dbReference type="InterPro" id="IPR035965">
    <property type="entry name" value="PAS-like_dom_sf"/>
</dbReference>
<evidence type="ECO:0000259" key="5">
    <source>
        <dbReference type="PROSITE" id="PS50113"/>
    </source>
</evidence>
<evidence type="ECO:0000313" key="8">
    <source>
        <dbReference type="Proteomes" id="UP000199594"/>
    </source>
</evidence>
<dbReference type="Gene3D" id="3.40.190.10">
    <property type="entry name" value="Periplasmic binding protein-like II"/>
    <property type="match status" value="2"/>
</dbReference>
<dbReference type="Pfam" id="PF13426">
    <property type="entry name" value="PAS_9"/>
    <property type="match status" value="1"/>
</dbReference>
<dbReference type="FunFam" id="3.30.70.270:FF:000001">
    <property type="entry name" value="Diguanylate cyclase domain protein"/>
    <property type="match status" value="1"/>
</dbReference>
<evidence type="ECO:0000259" key="6">
    <source>
        <dbReference type="PROSITE" id="PS50887"/>
    </source>
</evidence>
<dbReference type="InterPro" id="IPR029787">
    <property type="entry name" value="Nucleotide_cyclase"/>
</dbReference>
<evidence type="ECO:0000256" key="3">
    <source>
        <dbReference type="SAM" id="Phobius"/>
    </source>
</evidence>
<sequence>MSLGRRLLFGALLLLPTPLLAEETLTLGVFAYRPEAVMEARYRPLAEYLGAQLPEHRVELEVMSLDEIEEAIAHRRLDLLMTNPSHYLEIRSRNSLTGALATVINVQHGQPVSSLGGTMIKAAGNDEIQRLEDLEGRRIAMPGRRFLGGYQTHALELMDAGIDPRRGITPMITGSHDAVVAAVLAGEAEAGFVRTGILERLMGEKELTPGRLEVINPQRLASFPFAVSTRLYPEWPFVVMPQVAPSRVRQIAVALFTLEPEHPAARAAQIAGFAPPQDYLPVENLARRLRLPPFDAMPDFTWRDIWQRYAGVLLGFAAAGLLVAVLLVMLARRNRLLRQQRERLSLLAGVFTHSHEGVMITSPNGELLEVNDAFSQITGYARDEALGCNASLLGAGRHAASFYADFWQQLKLTGHWDGEVWNRRKNGEIYPQRLTISAVTDSAGAVQRYVGLLSDITRLKEHQRALTHAAQHDALTGLPNRALLADRLRMAMAQANRSAERLAVVFIDLDGFKAINDTHGHEMGDRLLVALAERMQGELRASDTLARLGGDEFVAVLLDLASGEEGERVLERLLAATAAPVEVAGRRLQVSASLGVAYYDAADGGDEDQLLRHADQAMYRAKEAGKHCFRVHGVTSQQEERPIRAPASIISEETR</sequence>
<keyword evidence="3" id="KW-0812">Transmembrane</keyword>
<reference evidence="7 8" key="1">
    <citation type="submission" date="2016-10" db="EMBL/GenBank/DDBJ databases">
        <authorList>
            <person name="de Groot N.N."/>
        </authorList>
    </citation>
    <scope>NUCLEOTIDE SEQUENCE [LARGE SCALE GENOMIC DNA]</scope>
    <source>
        <strain evidence="7 8">CGMCC 1.6493</strain>
    </source>
</reference>
<dbReference type="Pfam" id="PF12974">
    <property type="entry name" value="Phosphonate-bd"/>
    <property type="match status" value="1"/>
</dbReference>
<dbReference type="InterPro" id="IPR000160">
    <property type="entry name" value="GGDEF_dom"/>
</dbReference>
<feature type="domain" description="GGDEF" evidence="6">
    <location>
        <begin position="500"/>
        <end position="634"/>
    </location>
</feature>
<dbReference type="PROSITE" id="PS50887">
    <property type="entry name" value="GGDEF"/>
    <property type="match status" value="1"/>
</dbReference>
<feature type="domain" description="PAC" evidence="5">
    <location>
        <begin position="416"/>
        <end position="468"/>
    </location>
</feature>
<dbReference type="Proteomes" id="UP000199594">
    <property type="component" value="Unassembled WGS sequence"/>
</dbReference>
<evidence type="ECO:0000256" key="1">
    <source>
        <dbReference type="ARBA" id="ARBA00001946"/>
    </source>
</evidence>
<evidence type="ECO:0000256" key="2">
    <source>
        <dbReference type="SAM" id="MobiDB-lite"/>
    </source>
</evidence>